<protein>
    <submittedName>
        <fullName evidence="1">Uncharacterized protein</fullName>
    </submittedName>
</protein>
<accession>A0A1B6DPZ0</accession>
<feature type="non-terminal residue" evidence="1">
    <location>
        <position position="1"/>
    </location>
</feature>
<organism evidence="1">
    <name type="scientific">Clastoptera arizonana</name>
    <name type="common">Arizona spittle bug</name>
    <dbReference type="NCBI Taxonomy" id="38151"/>
    <lineage>
        <taxon>Eukaryota</taxon>
        <taxon>Metazoa</taxon>
        <taxon>Ecdysozoa</taxon>
        <taxon>Arthropoda</taxon>
        <taxon>Hexapoda</taxon>
        <taxon>Insecta</taxon>
        <taxon>Pterygota</taxon>
        <taxon>Neoptera</taxon>
        <taxon>Paraneoptera</taxon>
        <taxon>Hemiptera</taxon>
        <taxon>Auchenorrhyncha</taxon>
        <taxon>Cercopoidea</taxon>
        <taxon>Clastopteridae</taxon>
        <taxon>Clastoptera</taxon>
    </lineage>
</organism>
<evidence type="ECO:0000313" key="1">
    <source>
        <dbReference type="EMBL" id="JAS27729.1"/>
    </source>
</evidence>
<dbReference type="EMBL" id="GEDC01009569">
    <property type="protein sequence ID" value="JAS27729.1"/>
    <property type="molecule type" value="Transcribed_RNA"/>
</dbReference>
<reference evidence="1" key="1">
    <citation type="submission" date="2015-12" db="EMBL/GenBank/DDBJ databases">
        <title>De novo transcriptome assembly of four potential Pierce s Disease insect vectors from Arizona vineyards.</title>
        <authorList>
            <person name="Tassone E.E."/>
        </authorList>
    </citation>
    <scope>NUCLEOTIDE SEQUENCE</scope>
</reference>
<sequence>LQEKIILKQCQPTILKVKDSYKKKQKGILQVIRKTWVSEISGEDDKDRKTLKLLDDKIHSILANLHKDMDTYFLIAEAKKKLTTELEVPEPVLHAIKFLIERSIWISLAKKMEQILYSITHTILYVLDRIKNSDDKTSYRKQSKIKPPPTFMCLSPEAAKVIKFGKVSFGEQLKVPRNEKKIDWKSIKTRRPTPVGSILTIANAALSDAIAEKETPNIEFLEQSKVLKFIDRIGKWLLNEVEGRVRELTLEIITKETHIERTNRISFPYPWIRLCKLVLYSEKDDFISILDAIVMDVISDIQFRESFKVTEKNKIKK</sequence>
<name>A0A1B6DPZ0_9HEMI</name>
<gene>
    <name evidence="1" type="ORF">g.16165</name>
</gene>
<dbReference type="AlphaFoldDB" id="A0A1B6DPZ0"/>
<proteinExistence type="predicted"/>